<accession>A0AAX6EWQ3</accession>
<name>A0AAX6EWQ3_IRIPA</name>
<comment type="caution">
    <text evidence="2">The sequence shown here is derived from an EMBL/GenBank/DDBJ whole genome shotgun (WGS) entry which is preliminary data.</text>
</comment>
<feature type="signal peptide" evidence="1">
    <location>
        <begin position="1"/>
        <end position="21"/>
    </location>
</feature>
<reference evidence="2" key="2">
    <citation type="submission" date="2023-04" db="EMBL/GenBank/DDBJ databases">
        <authorList>
            <person name="Bruccoleri R.E."/>
            <person name="Oakeley E.J."/>
            <person name="Faust A.-M."/>
            <person name="Dessus-Babus S."/>
            <person name="Altorfer M."/>
            <person name="Burckhardt D."/>
            <person name="Oertli M."/>
            <person name="Naumann U."/>
            <person name="Petersen F."/>
            <person name="Wong J."/>
        </authorList>
    </citation>
    <scope>NUCLEOTIDE SEQUENCE</scope>
    <source>
        <strain evidence="2">GSM-AAB239-AS_SAM_17_03QT</strain>
        <tissue evidence="2">Leaf</tissue>
    </source>
</reference>
<sequence length="91" mass="10206">MLRFACAFLVFVHPRFTRCLGQRDASSPALPRATCYLGWCVVLVSRPLCLHRDPCRLDLRARTDLRAVSLCVSHCILCCLGSCARLDLRVA</sequence>
<protein>
    <submittedName>
        <fullName evidence="2">Villin-5-like isoform X2</fullName>
    </submittedName>
</protein>
<gene>
    <name evidence="2" type="ORF">M6B38_167990</name>
</gene>
<proteinExistence type="predicted"/>
<evidence type="ECO:0000313" key="2">
    <source>
        <dbReference type="EMBL" id="KAJ6808299.1"/>
    </source>
</evidence>
<dbReference type="Proteomes" id="UP001140949">
    <property type="component" value="Unassembled WGS sequence"/>
</dbReference>
<evidence type="ECO:0000256" key="1">
    <source>
        <dbReference type="SAM" id="SignalP"/>
    </source>
</evidence>
<evidence type="ECO:0000313" key="3">
    <source>
        <dbReference type="Proteomes" id="UP001140949"/>
    </source>
</evidence>
<dbReference type="EMBL" id="JANAVB010033418">
    <property type="protein sequence ID" value="KAJ6808299.1"/>
    <property type="molecule type" value="Genomic_DNA"/>
</dbReference>
<reference evidence="2" key="1">
    <citation type="journal article" date="2023" name="GigaByte">
        <title>Genome assembly of the bearded iris, Iris pallida Lam.</title>
        <authorList>
            <person name="Bruccoleri R.E."/>
            <person name="Oakeley E.J."/>
            <person name="Faust A.M.E."/>
            <person name="Altorfer M."/>
            <person name="Dessus-Babus S."/>
            <person name="Burckhardt D."/>
            <person name="Oertli M."/>
            <person name="Naumann U."/>
            <person name="Petersen F."/>
            <person name="Wong J."/>
        </authorList>
    </citation>
    <scope>NUCLEOTIDE SEQUENCE</scope>
    <source>
        <strain evidence="2">GSM-AAB239-AS_SAM_17_03QT</strain>
    </source>
</reference>
<feature type="chain" id="PRO_5043601426" evidence="1">
    <location>
        <begin position="22"/>
        <end position="91"/>
    </location>
</feature>
<organism evidence="2 3">
    <name type="scientific">Iris pallida</name>
    <name type="common">Sweet iris</name>
    <dbReference type="NCBI Taxonomy" id="29817"/>
    <lineage>
        <taxon>Eukaryota</taxon>
        <taxon>Viridiplantae</taxon>
        <taxon>Streptophyta</taxon>
        <taxon>Embryophyta</taxon>
        <taxon>Tracheophyta</taxon>
        <taxon>Spermatophyta</taxon>
        <taxon>Magnoliopsida</taxon>
        <taxon>Liliopsida</taxon>
        <taxon>Asparagales</taxon>
        <taxon>Iridaceae</taxon>
        <taxon>Iridoideae</taxon>
        <taxon>Irideae</taxon>
        <taxon>Iris</taxon>
    </lineage>
</organism>
<dbReference type="AlphaFoldDB" id="A0AAX6EWQ3"/>
<keyword evidence="3" id="KW-1185">Reference proteome</keyword>
<keyword evidence="1" id="KW-0732">Signal</keyword>